<feature type="compositionally biased region" description="Polar residues" evidence="1">
    <location>
        <begin position="36"/>
        <end position="49"/>
    </location>
</feature>
<dbReference type="Proteomes" id="UP001461498">
    <property type="component" value="Unassembled WGS sequence"/>
</dbReference>
<evidence type="ECO:0000313" key="2">
    <source>
        <dbReference type="EMBL" id="KAK9512392.1"/>
    </source>
</evidence>
<protein>
    <submittedName>
        <fullName evidence="2">Uncharacterized protein</fullName>
    </submittedName>
</protein>
<accession>A0AAW1DP36</accession>
<name>A0AAW1DP36_9HEMI</name>
<reference evidence="2 3" key="1">
    <citation type="submission" date="2022-12" db="EMBL/GenBank/DDBJ databases">
        <title>Chromosome-level genome assembly of true bugs.</title>
        <authorList>
            <person name="Ma L."/>
            <person name="Li H."/>
        </authorList>
    </citation>
    <scope>NUCLEOTIDE SEQUENCE [LARGE SCALE GENOMIC DNA]</scope>
    <source>
        <strain evidence="2">Lab_2022b</strain>
    </source>
</reference>
<dbReference type="AlphaFoldDB" id="A0AAW1DP36"/>
<keyword evidence="3" id="KW-1185">Reference proteome</keyword>
<dbReference type="EMBL" id="JAPXFL010000001">
    <property type="protein sequence ID" value="KAK9512392.1"/>
    <property type="molecule type" value="Genomic_DNA"/>
</dbReference>
<gene>
    <name evidence="2" type="ORF">O3M35_000831</name>
</gene>
<evidence type="ECO:0000256" key="1">
    <source>
        <dbReference type="SAM" id="MobiDB-lite"/>
    </source>
</evidence>
<comment type="caution">
    <text evidence="2">The sequence shown here is derived from an EMBL/GenBank/DDBJ whole genome shotgun (WGS) entry which is preliminary data.</text>
</comment>
<sequence>MLIPSQYLLPQTDVNALLSLQGVSQAQPQLKYRPAQEQQVIQQPATAGQNKPFRPSQPLSYSAQQQFPQQQYNAYQTLYQQKFPSGVKSTVTPPLKDNYVQQTSFNNYKLQQ</sequence>
<feature type="region of interest" description="Disordered" evidence="1">
    <location>
        <begin position="34"/>
        <end position="64"/>
    </location>
</feature>
<evidence type="ECO:0000313" key="3">
    <source>
        <dbReference type="Proteomes" id="UP001461498"/>
    </source>
</evidence>
<organism evidence="2 3">
    <name type="scientific">Rhynocoris fuscipes</name>
    <dbReference type="NCBI Taxonomy" id="488301"/>
    <lineage>
        <taxon>Eukaryota</taxon>
        <taxon>Metazoa</taxon>
        <taxon>Ecdysozoa</taxon>
        <taxon>Arthropoda</taxon>
        <taxon>Hexapoda</taxon>
        <taxon>Insecta</taxon>
        <taxon>Pterygota</taxon>
        <taxon>Neoptera</taxon>
        <taxon>Paraneoptera</taxon>
        <taxon>Hemiptera</taxon>
        <taxon>Heteroptera</taxon>
        <taxon>Panheteroptera</taxon>
        <taxon>Cimicomorpha</taxon>
        <taxon>Reduviidae</taxon>
        <taxon>Harpactorinae</taxon>
        <taxon>Harpactorini</taxon>
        <taxon>Rhynocoris</taxon>
    </lineage>
</organism>
<proteinExistence type="predicted"/>